<evidence type="ECO:0000313" key="5">
    <source>
        <dbReference type="Proteomes" id="UP001158576"/>
    </source>
</evidence>
<feature type="compositionally biased region" description="Basic and acidic residues" evidence="2">
    <location>
        <begin position="582"/>
        <end position="601"/>
    </location>
</feature>
<dbReference type="Proteomes" id="UP001158576">
    <property type="component" value="Chromosome 2"/>
</dbReference>
<accession>A0ABN7TBY0</accession>
<evidence type="ECO:0000256" key="2">
    <source>
        <dbReference type="SAM" id="MobiDB-lite"/>
    </source>
</evidence>
<dbReference type="InterPro" id="IPR039102">
    <property type="entry name" value="FAM13"/>
</dbReference>
<evidence type="ECO:0000313" key="4">
    <source>
        <dbReference type="EMBL" id="CAG5113650.1"/>
    </source>
</evidence>
<protein>
    <submittedName>
        <fullName evidence="4">Oidioi.mRNA.OKI2018_I69.chr2.g7740.t1.cds</fullName>
    </submittedName>
</protein>
<dbReference type="PROSITE" id="PS50238">
    <property type="entry name" value="RHOGAP"/>
    <property type="match status" value="1"/>
</dbReference>
<feature type="compositionally biased region" description="Polar residues" evidence="2">
    <location>
        <begin position="252"/>
        <end position="282"/>
    </location>
</feature>
<feature type="region of interest" description="Disordered" evidence="2">
    <location>
        <begin position="582"/>
        <end position="606"/>
    </location>
</feature>
<name>A0ABN7TBY0_OIKDI</name>
<feature type="compositionally biased region" description="Polar residues" evidence="2">
    <location>
        <begin position="400"/>
        <end position="410"/>
    </location>
</feature>
<evidence type="ECO:0000259" key="3">
    <source>
        <dbReference type="PROSITE" id="PS50238"/>
    </source>
</evidence>
<feature type="compositionally biased region" description="Polar residues" evidence="2">
    <location>
        <begin position="418"/>
        <end position="431"/>
    </location>
</feature>
<dbReference type="InterPro" id="IPR000198">
    <property type="entry name" value="RhoGAP_dom"/>
</dbReference>
<dbReference type="Pfam" id="PF00620">
    <property type="entry name" value="RhoGAP"/>
    <property type="match status" value="1"/>
</dbReference>
<feature type="compositionally biased region" description="Basic and acidic residues" evidence="2">
    <location>
        <begin position="368"/>
        <end position="378"/>
    </location>
</feature>
<gene>
    <name evidence="4" type="ORF">OKIOD_LOCUS16505</name>
</gene>
<sequence>MESQEEMLNSNGTIEELEAIISRMPPVNRSTLLFLFKFLNDVAKNTENHMTASSLAICIGPSLFRIGSSDADALKTTNKTNEIANKCIKQFPKLFTPVGANNGEKEIVKMSSISSPRHVKKSSMASLTPPTTPSPSPSPKSKKYSVATSSSIELIVKNRLDEILSGDGDETLDVFSKPEENHPRLPTLTRSAPLRGSKRRPSRKHREDRALNGSAELHSSDKSNSQEILEGGSSAYERLKEGDNLEGWRSSPAISRSSTADMLNFASADNDNNAKHSATSDNAAPAELSEEKPPLEEKETDKNIKKEKTPIESTRIPSAPSKTDDLPYADADPTPNEAPVKADVDGGNSKLEKLDLPKLDLSGVSANSDEKIQPETKTQEPAPVSPKSIIREEIEGNHIESPSNLMTVSPKQIHKTEPNTAVSSLANTPATSPEPKVQGQKSPDVPAVITEKQETPVMPRKASKKRSKRISSDSRRRKKIRKRKRAIMFARKVININRIREEKSELQRELLLLESQFGRPSTSSERQACRAIYSRYRELKRKVQQYESRSVMDKESFLREVESEISKIELDRRDLARSIRTWESRHRSEHSRSPNSEEKQNNPDYTRYRHLKSRRYFLQELQQQMAPQSFTV</sequence>
<keyword evidence="5" id="KW-1185">Reference proteome</keyword>
<dbReference type="PANTHER" id="PTHR15904">
    <property type="entry name" value="FAM13"/>
    <property type="match status" value="1"/>
</dbReference>
<feature type="region of interest" description="Disordered" evidence="2">
    <location>
        <begin position="110"/>
        <end position="145"/>
    </location>
</feature>
<dbReference type="PANTHER" id="PTHR15904:SF17">
    <property type="entry name" value="RHO-GAP DOMAIN-CONTAINING PROTEIN"/>
    <property type="match status" value="1"/>
</dbReference>
<feature type="compositionally biased region" description="Basic residues" evidence="2">
    <location>
        <begin position="461"/>
        <end position="484"/>
    </location>
</feature>
<organism evidence="4 5">
    <name type="scientific">Oikopleura dioica</name>
    <name type="common">Tunicate</name>
    <dbReference type="NCBI Taxonomy" id="34765"/>
    <lineage>
        <taxon>Eukaryota</taxon>
        <taxon>Metazoa</taxon>
        <taxon>Chordata</taxon>
        <taxon>Tunicata</taxon>
        <taxon>Appendicularia</taxon>
        <taxon>Copelata</taxon>
        <taxon>Oikopleuridae</taxon>
        <taxon>Oikopleura</taxon>
    </lineage>
</organism>
<keyword evidence="1" id="KW-0175">Coiled coil</keyword>
<dbReference type="Gene3D" id="1.10.555.10">
    <property type="entry name" value="Rho GTPase activation protein"/>
    <property type="match status" value="1"/>
</dbReference>
<proteinExistence type="predicted"/>
<dbReference type="SUPFAM" id="SSF48350">
    <property type="entry name" value="GTPase activation domain, GAP"/>
    <property type="match status" value="1"/>
</dbReference>
<reference evidence="4 5" key="1">
    <citation type="submission" date="2021-04" db="EMBL/GenBank/DDBJ databases">
        <authorList>
            <person name="Bliznina A."/>
        </authorList>
    </citation>
    <scope>NUCLEOTIDE SEQUENCE [LARGE SCALE GENOMIC DNA]</scope>
</reference>
<feature type="domain" description="Rho-GAP" evidence="3">
    <location>
        <begin position="1"/>
        <end position="95"/>
    </location>
</feature>
<evidence type="ECO:0000256" key="1">
    <source>
        <dbReference type="SAM" id="Coils"/>
    </source>
</evidence>
<dbReference type="InterPro" id="IPR008936">
    <property type="entry name" value="Rho_GTPase_activation_prot"/>
</dbReference>
<feature type="compositionally biased region" description="Basic and acidic residues" evidence="2">
    <location>
        <begin position="289"/>
        <end position="310"/>
    </location>
</feature>
<feature type="compositionally biased region" description="Basic and acidic residues" evidence="2">
    <location>
        <begin position="389"/>
        <end position="398"/>
    </location>
</feature>
<feature type="coiled-coil region" evidence="1">
    <location>
        <begin position="489"/>
        <end position="578"/>
    </location>
</feature>
<dbReference type="CDD" id="cd00159">
    <property type="entry name" value="RhoGAP"/>
    <property type="match status" value="1"/>
</dbReference>
<feature type="region of interest" description="Disordered" evidence="2">
    <location>
        <begin position="171"/>
        <end position="484"/>
    </location>
</feature>
<dbReference type="EMBL" id="OU015567">
    <property type="protein sequence ID" value="CAG5113650.1"/>
    <property type="molecule type" value="Genomic_DNA"/>
</dbReference>
<feature type="compositionally biased region" description="Basic and acidic residues" evidence="2">
    <location>
        <begin position="340"/>
        <end position="358"/>
    </location>
</feature>